<name>A0ABR5DNB5_RICPA</name>
<gene>
    <name evidence="1" type="ORF">RPATATE_1555</name>
</gene>
<evidence type="ECO:0000313" key="1">
    <source>
        <dbReference type="EMBL" id="KJW00221.1"/>
    </source>
</evidence>
<comment type="caution">
    <text evidence="1">The sequence shown here is derived from an EMBL/GenBank/DDBJ whole genome shotgun (WGS) entry which is preliminary data.</text>
</comment>
<organism evidence="1 2">
    <name type="scientific">Rickettsia parkeri str. Tate's Hell</name>
    <dbReference type="NCBI Taxonomy" id="1359189"/>
    <lineage>
        <taxon>Bacteria</taxon>
        <taxon>Pseudomonadati</taxon>
        <taxon>Pseudomonadota</taxon>
        <taxon>Alphaproteobacteria</taxon>
        <taxon>Rickettsiales</taxon>
        <taxon>Rickettsiaceae</taxon>
        <taxon>Rickettsieae</taxon>
        <taxon>Rickettsia</taxon>
        <taxon>spotted fever group</taxon>
    </lineage>
</organism>
<sequence>MRGSVKFAVLPRGLTTGSIKTIKNTNIVFLTGSRGQATG</sequence>
<evidence type="ECO:0000313" key="2">
    <source>
        <dbReference type="Proteomes" id="UP000035491"/>
    </source>
</evidence>
<proteinExistence type="predicted"/>
<dbReference type="EMBL" id="LAOO01000001">
    <property type="protein sequence ID" value="KJW00221.1"/>
    <property type="molecule type" value="Genomic_DNA"/>
</dbReference>
<dbReference type="Proteomes" id="UP000035491">
    <property type="component" value="Unassembled WGS sequence"/>
</dbReference>
<accession>A0ABR5DNB5</accession>
<protein>
    <submittedName>
        <fullName evidence="1">Proline/betaine transporter</fullName>
    </submittedName>
</protein>
<keyword evidence="2" id="KW-1185">Reference proteome</keyword>
<reference evidence="1 2" key="1">
    <citation type="submission" date="2015-02" db="EMBL/GenBank/DDBJ databases">
        <title>Genome Sequencing of Rickettsiales.</title>
        <authorList>
            <person name="Daugherty S.C."/>
            <person name="Su Q."/>
            <person name="Abolude K."/>
            <person name="Beier-Sexton M."/>
            <person name="Carlyon J.A."/>
            <person name="Carter R."/>
            <person name="Day N.P."/>
            <person name="Dumler S.J."/>
            <person name="Dyachenko V."/>
            <person name="Godinez A."/>
            <person name="Kurtti T.J."/>
            <person name="Lichay M."/>
            <person name="Mullins K.E."/>
            <person name="Ott S."/>
            <person name="Pappas-Brown V."/>
            <person name="Paris D.H."/>
            <person name="Patel P."/>
            <person name="Richards A.L."/>
            <person name="Sadzewicz L."/>
            <person name="Sears K."/>
            <person name="Seidman D."/>
            <person name="Sengamalay N."/>
            <person name="Stenos J."/>
            <person name="Tallon L.J."/>
            <person name="Vincent G."/>
            <person name="Fraser C.M."/>
            <person name="Munderloh U."/>
            <person name="Dunning-Hotopp J.C."/>
        </authorList>
    </citation>
    <scope>NUCLEOTIDE SEQUENCE [LARGE SCALE GENOMIC DNA]</scope>
    <source>
        <strain evidence="1 2">Tate's Hell</strain>
    </source>
</reference>